<protein>
    <recommendedName>
        <fullName evidence="3">F-box associated domain-containing protein</fullName>
    </recommendedName>
</protein>
<dbReference type="InterPro" id="IPR015915">
    <property type="entry name" value="Kelch-typ_b-propeller"/>
</dbReference>
<dbReference type="Gene3D" id="2.130.10.80">
    <property type="entry name" value="Galactose oxidase/kelch, beta-propeller"/>
    <property type="match status" value="1"/>
</dbReference>
<dbReference type="OrthoDB" id="1564273at2759"/>
<name>A0A484MHG9_9ASTE</name>
<dbReference type="SUPFAM" id="SSF117281">
    <property type="entry name" value="Kelch motif"/>
    <property type="match status" value="1"/>
</dbReference>
<dbReference type="Proteomes" id="UP000595140">
    <property type="component" value="Unassembled WGS sequence"/>
</dbReference>
<reference evidence="1 2" key="1">
    <citation type="submission" date="2018-04" db="EMBL/GenBank/DDBJ databases">
        <authorList>
            <person name="Vogel A."/>
        </authorList>
    </citation>
    <scope>NUCLEOTIDE SEQUENCE [LARGE SCALE GENOMIC DNA]</scope>
</reference>
<dbReference type="InterPro" id="IPR037293">
    <property type="entry name" value="Gal_Oxidase_central_sf"/>
</dbReference>
<dbReference type="EMBL" id="OOIL02003369">
    <property type="protein sequence ID" value="VFQ87548.1"/>
    <property type="molecule type" value="Genomic_DNA"/>
</dbReference>
<evidence type="ECO:0000313" key="2">
    <source>
        <dbReference type="Proteomes" id="UP000595140"/>
    </source>
</evidence>
<keyword evidence="2" id="KW-1185">Reference proteome</keyword>
<evidence type="ECO:0008006" key="3">
    <source>
        <dbReference type="Google" id="ProtNLM"/>
    </source>
</evidence>
<accession>A0A484MHG9</accession>
<dbReference type="AlphaFoldDB" id="A0A484MHG9"/>
<evidence type="ECO:0000313" key="1">
    <source>
        <dbReference type="EMBL" id="VFQ87548.1"/>
    </source>
</evidence>
<organism evidence="1 2">
    <name type="scientific">Cuscuta campestris</name>
    <dbReference type="NCBI Taxonomy" id="132261"/>
    <lineage>
        <taxon>Eukaryota</taxon>
        <taxon>Viridiplantae</taxon>
        <taxon>Streptophyta</taxon>
        <taxon>Embryophyta</taxon>
        <taxon>Tracheophyta</taxon>
        <taxon>Spermatophyta</taxon>
        <taxon>Magnoliopsida</taxon>
        <taxon>eudicotyledons</taxon>
        <taxon>Gunneridae</taxon>
        <taxon>Pentapetalae</taxon>
        <taxon>asterids</taxon>
        <taxon>lamiids</taxon>
        <taxon>Solanales</taxon>
        <taxon>Convolvulaceae</taxon>
        <taxon>Cuscuteae</taxon>
        <taxon>Cuscuta</taxon>
        <taxon>Cuscuta subgen. Grammica</taxon>
        <taxon>Cuscuta sect. Cleistogrammica</taxon>
    </lineage>
</organism>
<gene>
    <name evidence="1" type="ORF">CCAM_LOCUS29324</name>
</gene>
<sequence>MPEKLQKVVLLAMPVQDKSVSYFKVEFYAFDEGLFPSKMSGGDDDLVLVSGTDAGPCPFVAKHTSLLDHCHRFAAFMANKSRMYYAGGVNSNCRTCHQDFPDRATRENNGQRSVLCMDTATGSEWTRLPLMTYGRWVPQLHVLDGALYAIGGMKEEQSAFMEVLPETADEWITLPDPPCPVKRDYHNLTAVPVVVDEKPEDSYFLFILLPKLDVFYTYTPKSNSWAVLDSSSIPGLVPHTFAFDSRFVYLYMDIKANAHKLVWHNIRLGQYHEVDLLREGMIPPSAPFPEDVGVCEITLFHVGGNEFGLLWVDACDMGKGSDGYWCCRFTFDYKRALAGLKCCSLLWYSRCIGPKRPIRAVLAVDVPAHFTKGGHYHEGHYVSTPKQVLERRDGAEMSEREARRSKQ</sequence>
<proteinExistence type="predicted"/>